<evidence type="ECO:0000313" key="3">
    <source>
        <dbReference type="Proteomes" id="UP001280121"/>
    </source>
</evidence>
<evidence type="ECO:0000259" key="1">
    <source>
        <dbReference type="Pfam" id="PF13456"/>
    </source>
</evidence>
<dbReference type="PANTHER" id="PTHR47074">
    <property type="entry name" value="BNAC02G40300D PROTEIN"/>
    <property type="match status" value="1"/>
</dbReference>
<keyword evidence="3" id="KW-1185">Reference proteome</keyword>
<name>A0AAD9XKJ4_9ROSI</name>
<dbReference type="AlphaFoldDB" id="A0AAD9XKJ4"/>
<accession>A0AAD9XKJ4</accession>
<feature type="non-terminal residue" evidence="2">
    <location>
        <position position="1"/>
    </location>
</feature>
<dbReference type="GO" id="GO:0004523">
    <property type="term" value="F:RNA-DNA hybrid ribonuclease activity"/>
    <property type="evidence" value="ECO:0007669"/>
    <property type="project" value="InterPro"/>
</dbReference>
<dbReference type="GO" id="GO:0003676">
    <property type="term" value="F:nucleic acid binding"/>
    <property type="evidence" value="ECO:0007669"/>
    <property type="project" value="InterPro"/>
</dbReference>
<sequence>AVAIYRGHLFAKDSGLLPICDESDAQMVVNIINSSSVPLSDVGLIIHDIRLFLVGSPGCCVTFVPRLVNLAAHGLAKFGLSIDGNLYCMEKCPPVVAQTVLGDCPRQA</sequence>
<dbReference type="InterPro" id="IPR002156">
    <property type="entry name" value="RNaseH_domain"/>
</dbReference>
<comment type="caution">
    <text evidence="2">The sequence shown here is derived from an EMBL/GenBank/DDBJ whole genome shotgun (WGS) entry which is preliminary data.</text>
</comment>
<proteinExistence type="predicted"/>
<feature type="domain" description="RNase H type-1" evidence="1">
    <location>
        <begin position="3"/>
        <end position="78"/>
    </location>
</feature>
<gene>
    <name evidence="2" type="ORF">Ddye_007498</name>
</gene>
<dbReference type="InterPro" id="IPR044730">
    <property type="entry name" value="RNase_H-like_dom_plant"/>
</dbReference>
<organism evidence="2 3">
    <name type="scientific">Dipteronia dyeriana</name>
    <dbReference type="NCBI Taxonomy" id="168575"/>
    <lineage>
        <taxon>Eukaryota</taxon>
        <taxon>Viridiplantae</taxon>
        <taxon>Streptophyta</taxon>
        <taxon>Embryophyta</taxon>
        <taxon>Tracheophyta</taxon>
        <taxon>Spermatophyta</taxon>
        <taxon>Magnoliopsida</taxon>
        <taxon>eudicotyledons</taxon>
        <taxon>Gunneridae</taxon>
        <taxon>Pentapetalae</taxon>
        <taxon>rosids</taxon>
        <taxon>malvids</taxon>
        <taxon>Sapindales</taxon>
        <taxon>Sapindaceae</taxon>
        <taxon>Hippocastanoideae</taxon>
        <taxon>Acereae</taxon>
        <taxon>Dipteronia</taxon>
    </lineage>
</organism>
<dbReference type="Pfam" id="PF13456">
    <property type="entry name" value="RVT_3"/>
    <property type="match status" value="1"/>
</dbReference>
<dbReference type="InterPro" id="IPR052929">
    <property type="entry name" value="RNase_H-like_EbsB-rel"/>
</dbReference>
<dbReference type="Proteomes" id="UP001280121">
    <property type="component" value="Unassembled WGS sequence"/>
</dbReference>
<dbReference type="EMBL" id="JANJYI010000002">
    <property type="protein sequence ID" value="KAK2660965.1"/>
    <property type="molecule type" value="Genomic_DNA"/>
</dbReference>
<evidence type="ECO:0000313" key="2">
    <source>
        <dbReference type="EMBL" id="KAK2660965.1"/>
    </source>
</evidence>
<reference evidence="2" key="1">
    <citation type="journal article" date="2023" name="Plant J.">
        <title>Genome sequences and population genomics provide insights into the demographic history, inbreeding, and mutation load of two 'living fossil' tree species of Dipteronia.</title>
        <authorList>
            <person name="Feng Y."/>
            <person name="Comes H.P."/>
            <person name="Chen J."/>
            <person name="Zhu S."/>
            <person name="Lu R."/>
            <person name="Zhang X."/>
            <person name="Li P."/>
            <person name="Qiu J."/>
            <person name="Olsen K.M."/>
            <person name="Qiu Y."/>
        </authorList>
    </citation>
    <scope>NUCLEOTIDE SEQUENCE</scope>
    <source>
        <strain evidence="2">KIB01</strain>
    </source>
</reference>
<protein>
    <recommendedName>
        <fullName evidence="1">RNase H type-1 domain-containing protein</fullName>
    </recommendedName>
</protein>
<dbReference type="PANTHER" id="PTHR47074:SF48">
    <property type="entry name" value="POLYNUCLEOTIDYL TRANSFERASE, RIBONUCLEASE H-LIKE SUPERFAMILY PROTEIN"/>
    <property type="match status" value="1"/>
</dbReference>
<dbReference type="CDD" id="cd06222">
    <property type="entry name" value="RNase_H_like"/>
    <property type="match status" value="1"/>
</dbReference>